<protein>
    <submittedName>
        <fullName evidence="1">Uncharacterized protein</fullName>
    </submittedName>
</protein>
<evidence type="ECO:0000313" key="2">
    <source>
        <dbReference type="Proteomes" id="UP001281761"/>
    </source>
</evidence>
<keyword evidence="2" id="KW-1185">Reference proteome</keyword>
<comment type="caution">
    <text evidence="1">The sequence shown here is derived from an EMBL/GenBank/DDBJ whole genome shotgun (WGS) entry which is preliminary data.</text>
</comment>
<reference evidence="1 2" key="1">
    <citation type="journal article" date="2022" name="bioRxiv">
        <title>Genomics of Preaxostyla Flagellates Illuminates Evolutionary Transitions and the Path Towards Mitochondrial Loss.</title>
        <authorList>
            <person name="Novak L.V.F."/>
            <person name="Treitli S.C."/>
            <person name="Pyrih J."/>
            <person name="Halakuc P."/>
            <person name="Pipaliya S.V."/>
            <person name="Vacek V."/>
            <person name="Brzon O."/>
            <person name="Soukal P."/>
            <person name="Eme L."/>
            <person name="Dacks J.B."/>
            <person name="Karnkowska A."/>
            <person name="Elias M."/>
            <person name="Hampl V."/>
        </authorList>
    </citation>
    <scope>NUCLEOTIDE SEQUENCE [LARGE SCALE GENOMIC DNA]</scope>
    <source>
        <strain evidence="1">NAU3</strain>
        <tissue evidence="1">Gut</tissue>
    </source>
</reference>
<dbReference type="Proteomes" id="UP001281761">
    <property type="component" value="Unassembled WGS sequence"/>
</dbReference>
<dbReference type="EMBL" id="JARBJD010000045">
    <property type="protein sequence ID" value="KAK2957570.1"/>
    <property type="molecule type" value="Genomic_DNA"/>
</dbReference>
<organism evidence="1 2">
    <name type="scientific">Blattamonas nauphoetae</name>
    <dbReference type="NCBI Taxonomy" id="2049346"/>
    <lineage>
        <taxon>Eukaryota</taxon>
        <taxon>Metamonada</taxon>
        <taxon>Preaxostyla</taxon>
        <taxon>Oxymonadida</taxon>
        <taxon>Blattamonas</taxon>
    </lineage>
</organism>
<accession>A0ABQ9Y1F6</accession>
<name>A0ABQ9Y1F6_9EUKA</name>
<proteinExistence type="predicted"/>
<evidence type="ECO:0000313" key="1">
    <source>
        <dbReference type="EMBL" id="KAK2957570.1"/>
    </source>
</evidence>
<gene>
    <name evidence="1" type="ORF">BLNAU_7469</name>
</gene>
<sequence length="162" mass="18304">MTLWKLKPLNFWESVNLDDEESVDDFLGTFGPTADDSLTDFVQSIVVLVSSPNRAITTAAMELMESLTLWCSARVLYPLIKADLFPQIINTLNPLSLSFSEGVDMHTNLLKTITNSLWLATPFGLEQLEIEDDNQQQAVPETILKQVLVPSRQYICHFCMNH</sequence>